<dbReference type="InterPro" id="IPR036412">
    <property type="entry name" value="HAD-like_sf"/>
</dbReference>
<feature type="transmembrane region" description="Helical" evidence="10">
    <location>
        <begin position="233"/>
        <end position="251"/>
    </location>
</feature>
<keyword evidence="10" id="KW-0067">ATP-binding</keyword>
<evidence type="ECO:0000313" key="12">
    <source>
        <dbReference type="EMBL" id="KAA8478255.1"/>
    </source>
</evidence>
<organism evidence="12 13">
    <name type="scientific">Arcticibacter tournemirensis</name>
    <dbReference type="NCBI Taxonomy" id="699437"/>
    <lineage>
        <taxon>Bacteria</taxon>
        <taxon>Pseudomonadati</taxon>
        <taxon>Bacteroidota</taxon>
        <taxon>Sphingobacteriia</taxon>
        <taxon>Sphingobacteriales</taxon>
        <taxon>Sphingobacteriaceae</taxon>
        <taxon>Arcticibacter</taxon>
    </lineage>
</organism>
<proteinExistence type="inferred from homology"/>
<dbReference type="PRINTS" id="PR00119">
    <property type="entry name" value="CATATPASE"/>
</dbReference>
<dbReference type="Pfam" id="PF00702">
    <property type="entry name" value="Hydrolase"/>
    <property type="match status" value="1"/>
</dbReference>
<dbReference type="Gene3D" id="3.40.50.1000">
    <property type="entry name" value="HAD superfamily/HAD-like"/>
    <property type="match status" value="1"/>
</dbReference>
<dbReference type="NCBIfam" id="TIGR01525">
    <property type="entry name" value="ATPase-IB_hvy"/>
    <property type="match status" value="1"/>
</dbReference>
<keyword evidence="5" id="KW-1278">Translocase</keyword>
<dbReference type="Proteomes" id="UP000322918">
    <property type="component" value="Unassembled WGS sequence"/>
</dbReference>
<accession>A0A5M9GWX4</accession>
<dbReference type="NCBIfam" id="TIGR01494">
    <property type="entry name" value="ATPase_P-type"/>
    <property type="match status" value="1"/>
</dbReference>
<evidence type="ECO:0000256" key="7">
    <source>
        <dbReference type="ARBA" id="ARBA00023136"/>
    </source>
</evidence>
<keyword evidence="12" id="KW-0378">Hydrolase</keyword>
<dbReference type="EMBL" id="VWNE01000034">
    <property type="protein sequence ID" value="KAA8478255.1"/>
    <property type="molecule type" value="Genomic_DNA"/>
</dbReference>
<sequence length="614" mass="65890">MKKASVFFSRTFLWEIIRIITVGTACLLFFWEMIPLPVLLGAMAFGLYALLKTALNDLVKERKVGTETFITIAVIISVVGAEYLAGAVVLMIILIAEYIASASGERARASIKELIGSVPKTAMVKKDGQVVNTGIDDLKVGDVILVRAGEKIPVDGKVVSGSGSVNQAPITGESRPEEKTPGSEAFAGTILELGALDIEMTRPGNDTVFSRIISLVEEAESRQAPIEKYTDKVASYLIPVVFIFVLAVYIITRDVKLIIALLIFTSPAELGLATPLVTIAAIARAAREGILIKGGLYLEELAKIDTIVFDKTGTLTAGSPAVNKVEIIEDTKNEAELVRLAAAADRRSSHPLAKAILNYAESLSLEYPEPSSFEVIKGRGVKADIEQQIILLGNKAFMVENGISIPATRVNLADTAIYLAADRKILGVFYIADSIRKGAANMLRELKIAGINKVIMLTGDNQETAKHVSEQIGISDYRANLLPEDKISTIKELQASGAKVAMVGDGINDAPALVQANIGIAMGIMGTEAAMEAADIVLMEDKLEKVARARAISKKAFRTIRENIFVGVGVVHVIGITLVLLKILGPVQAAAIHLLPDTLVFINSIKLLKVKIRD</sequence>
<dbReference type="InterPro" id="IPR023298">
    <property type="entry name" value="ATPase_P-typ_TM_dom_sf"/>
</dbReference>
<evidence type="ECO:0000256" key="9">
    <source>
        <dbReference type="ARBA" id="ARBA00047308"/>
    </source>
</evidence>
<feature type="transmembrane region" description="Helical" evidence="10">
    <location>
        <begin position="68"/>
        <end position="96"/>
    </location>
</feature>
<evidence type="ECO:0000256" key="6">
    <source>
        <dbReference type="ARBA" id="ARBA00022989"/>
    </source>
</evidence>
<dbReference type="SFLD" id="SFLDG00002">
    <property type="entry name" value="C1.7:_P-type_atpase_like"/>
    <property type="match status" value="1"/>
</dbReference>
<dbReference type="InterPro" id="IPR001757">
    <property type="entry name" value="P_typ_ATPase"/>
</dbReference>
<name>A0A5M9GWX4_9SPHI</name>
<dbReference type="InterPro" id="IPR044492">
    <property type="entry name" value="P_typ_ATPase_HD_dom"/>
</dbReference>
<protein>
    <recommendedName>
        <fullName evidence="8">P-type Zn(2+) transporter</fullName>
        <ecNumber evidence="8">7.2.2.12</ecNumber>
    </recommendedName>
</protein>
<dbReference type="GO" id="GO:0046872">
    <property type="term" value="F:metal ion binding"/>
    <property type="evidence" value="ECO:0007669"/>
    <property type="project" value="UniProtKB-KW"/>
</dbReference>
<dbReference type="NCBIfam" id="TIGR01512">
    <property type="entry name" value="ATPase-IB2_Cd"/>
    <property type="match status" value="1"/>
</dbReference>
<dbReference type="InterPro" id="IPR027256">
    <property type="entry name" value="P-typ_ATPase_IB"/>
</dbReference>
<dbReference type="GO" id="GO:0005886">
    <property type="term" value="C:plasma membrane"/>
    <property type="evidence" value="ECO:0007669"/>
    <property type="project" value="UniProtKB-SubCell"/>
</dbReference>
<keyword evidence="6 10" id="KW-1133">Transmembrane helix</keyword>
<dbReference type="PRINTS" id="PR00941">
    <property type="entry name" value="CDATPASE"/>
</dbReference>
<evidence type="ECO:0000259" key="11">
    <source>
        <dbReference type="Pfam" id="PF00122"/>
    </source>
</evidence>
<comment type="subcellular location">
    <subcellularLocation>
        <location evidence="10">Cell membrane</location>
    </subcellularLocation>
    <subcellularLocation>
        <location evidence="1">Membrane</location>
    </subcellularLocation>
</comment>
<dbReference type="RefSeq" id="WP_141815023.1">
    <property type="nucleotide sequence ID" value="NZ_VFPL01000001.1"/>
</dbReference>
<dbReference type="GO" id="GO:0005524">
    <property type="term" value="F:ATP binding"/>
    <property type="evidence" value="ECO:0007669"/>
    <property type="project" value="UniProtKB-UniRule"/>
</dbReference>
<dbReference type="EC" id="7.2.2.12" evidence="8"/>
<dbReference type="AlphaFoldDB" id="A0A5M9GWX4"/>
<keyword evidence="3 10" id="KW-0812">Transmembrane</keyword>
<feature type="transmembrane region" description="Helical" evidence="10">
    <location>
        <begin position="38"/>
        <end position="56"/>
    </location>
</feature>
<dbReference type="SFLD" id="SFLDF00027">
    <property type="entry name" value="p-type_atpase"/>
    <property type="match status" value="1"/>
</dbReference>
<evidence type="ECO:0000256" key="10">
    <source>
        <dbReference type="RuleBase" id="RU362081"/>
    </source>
</evidence>
<keyword evidence="13" id="KW-1185">Reference proteome</keyword>
<dbReference type="SUPFAM" id="SSF56784">
    <property type="entry name" value="HAD-like"/>
    <property type="match status" value="1"/>
</dbReference>
<dbReference type="PANTHER" id="PTHR48085:SF5">
    <property type="entry name" value="CADMIUM_ZINC-TRANSPORTING ATPASE HMA4-RELATED"/>
    <property type="match status" value="1"/>
</dbReference>
<dbReference type="InterPro" id="IPR023214">
    <property type="entry name" value="HAD_sf"/>
</dbReference>
<keyword evidence="10" id="KW-1003">Cell membrane</keyword>
<dbReference type="SUPFAM" id="SSF81653">
    <property type="entry name" value="Calcium ATPase, transduction domain A"/>
    <property type="match status" value="1"/>
</dbReference>
<dbReference type="InterPro" id="IPR023299">
    <property type="entry name" value="ATPase_P-typ_cyto_dom_N"/>
</dbReference>
<dbReference type="InterPro" id="IPR008250">
    <property type="entry name" value="ATPase_P-typ_transduc_dom_A_sf"/>
</dbReference>
<dbReference type="SUPFAM" id="SSF81665">
    <property type="entry name" value="Calcium ATPase, transmembrane domain M"/>
    <property type="match status" value="1"/>
</dbReference>
<feature type="domain" description="P-type ATPase A" evidence="11">
    <location>
        <begin position="118"/>
        <end position="217"/>
    </location>
</feature>
<comment type="similarity">
    <text evidence="2 10">Belongs to the cation transport ATPase (P-type) (TC 3.A.3) family. Type IB subfamily.</text>
</comment>
<dbReference type="InterPro" id="IPR051014">
    <property type="entry name" value="Cation_Transport_ATPase_IB"/>
</dbReference>
<evidence type="ECO:0000256" key="4">
    <source>
        <dbReference type="ARBA" id="ARBA00022723"/>
    </source>
</evidence>
<gene>
    <name evidence="12" type="primary">cadA</name>
    <name evidence="12" type="ORF">F1649_18135</name>
</gene>
<evidence type="ECO:0000313" key="13">
    <source>
        <dbReference type="Proteomes" id="UP000322918"/>
    </source>
</evidence>
<evidence type="ECO:0000256" key="3">
    <source>
        <dbReference type="ARBA" id="ARBA00022692"/>
    </source>
</evidence>
<dbReference type="GO" id="GO:0016463">
    <property type="term" value="F:P-type zinc transporter activity"/>
    <property type="evidence" value="ECO:0007669"/>
    <property type="project" value="UniProtKB-EC"/>
</dbReference>
<dbReference type="Gene3D" id="3.40.1110.10">
    <property type="entry name" value="Calcium-transporting ATPase, cytoplasmic domain N"/>
    <property type="match status" value="1"/>
</dbReference>
<reference evidence="12 13" key="1">
    <citation type="submission" date="2019-09" db="EMBL/GenBank/DDBJ databases">
        <title>Pararcticibacter amylolyticus gen. nov., sp. nov., isolated from a rottenly hemp rope, and reclassification of Pedobacter tournemirensis as Pararcticibacter tournemirensis comb. nov.</title>
        <authorList>
            <person name="Cai Y."/>
        </authorList>
    </citation>
    <scope>NUCLEOTIDE SEQUENCE [LARGE SCALE GENOMIC DNA]</scope>
    <source>
        <strain evidence="12 13">TF5-37.2-LB10</strain>
    </source>
</reference>
<dbReference type="PANTHER" id="PTHR48085">
    <property type="entry name" value="CADMIUM/ZINC-TRANSPORTING ATPASE HMA2-RELATED"/>
    <property type="match status" value="1"/>
</dbReference>
<keyword evidence="4 10" id="KW-0479">Metal-binding</keyword>
<dbReference type="InterPro" id="IPR018303">
    <property type="entry name" value="ATPase_P-typ_P_site"/>
</dbReference>
<evidence type="ECO:0000256" key="2">
    <source>
        <dbReference type="ARBA" id="ARBA00006024"/>
    </source>
</evidence>
<dbReference type="OrthoDB" id="9770315at2"/>
<comment type="catalytic activity">
    <reaction evidence="9">
        <text>Zn(2+)(in) + ATP + H2O = Zn(2+)(out) + ADP + phosphate + H(+)</text>
        <dbReference type="Rhea" id="RHEA:20621"/>
        <dbReference type="ChEBI" id="CHEBI:15377"/>
        <dbReference type="ChEBI" id="CHEBI:15378"/>
        <dbReference type="ChEBI" id="CHEBI:29105"/>
        <dbReference type="ChEBI" id="CHEBI:30616"/>
        <dbReference type="ChEBI" id="CHEBI:43474"/>
        <dbReference type="ChEBI" id="CHEBI:456216"/>
        <dbReference type="EC" id="7.2.2.12"/>
    </reaction>
</comment>
<dbReference type="InterPro" id="IPR059000">
    <property type="entry name" value="ATPase_P-type_domA"/>
</dbReference>
<evidence type="ECO:0000256" key="5">
    <source>
        <dbReference type="ARBA" id="ARBA00022967"/>
    </source>
</evidence>
<comment type="caution">
    <text evidence="12">The sequence shown here is derived from an EMBL/GenBank/DDBJ whole genome shotgun (WGS) entry which is preliminary data.</text>
</comment>
<dbReference type="SFLD" id="SFLDS00003">
    <property type="entry name" value="Haloacid_Dehalogenase"/>
    <property type="match status" value="1"/>
</dbReference>
<keyword evidence="7 10" id="KW-0472">Membrane</keyword>
<dbReference type="GO" id="GO:0016887">
    <property type="term" value="F:ATP hydrolysis activity"/>
    <property type="evidence" value="ECO:0007669"/>
    <property type="project" value="InterPro"/>
</dbReference>
<feature type="transmembrane region" description="Helical" evidence="10">
    <location>
        <begin position="564"/>
        <end position="584"/>
    </location>
</feature>
<dbReference type="Pfam" id="PF00122">
    <property type="entry name" value="E1-E2_ATPase"/>
    <property type="match status" value="1"/>
</dbReference>
<evidence type="ECO:0000256" key="8">
    <source>
        <dbReference type="ARBA" id="ARBA00039097"/>
    </source>
</evidence>
<dbReference type="FunFam" id="2.70.150.10:FF:000002">
    <property type="entry name" value="Copper-transporting ATPase 1, putative"/>
    <property type="match status" value="1"/>
</dbReference>
<keyword evidence="10" id="KW-0547">Nucleotide-binding</keyword>
<feature type="transmembrane region" description="Helical" evidence="10">
    <location>
        <begin position="257"/>
        <end position="283"/>
    </location>
</feature>
<evidence type="ECO:0000256" key="1">
    <source>
        <dbReference type="ARBA" id="ARBA00004370"/>
    </source>
</evidence>
<dbReference type="PROSITE" id="PS00154">
    <property type="entry name" value="ATPASE_E1_E2"/>
    <property type="match status" value="1"/>
</dbReference>
<dbReference type="Gene3D" id="2.70.150.10">
    <property type="entry name" value="Calcium-transporting ATPase, cytoplasmic transduction domain A"/>
    <property type="match status" value="1"/>
</dbReference>